<reference evidence="1 2" key="2">
    <citation type="journal article" date="2024" name="Int. J. Syst. Evol. Microbiol.">
        <title>Promethearchaeum syntrophicum gen. nov., sp. nov., an anaerobic, obligately syntrophic archaeon, the first isolate of the lineage 'Asgard' archaea, and proposal of the new archaeal phylum Promethearchaeota phyl. nov. and kingdom Promethearchaeati regn. nov.</title>
        <authorList>
            <person name="Imachi H."/>
            <person name="Nobu M.K."/>
            <person name="Kato S."/>
            <person name="Takaki Y."/>
            <person name="Miyazaki M."/>
            <person name="Miyata M."/>
            <person name="Ogawara M."/>
            <person name="Saito Y."/>
            <person name="Sakai S."/>
            <person name="Tahara Y.O."/>
            <person name="Takano Y."/>
            <person name="Tasumi E."/>
            <person name="Uematsu K."/>
            <person name="Yoshimura T."/>
            <person name="Itoh T."/>
            <person name="Ohkuma M."/>
            <person name="Takai K."/>
        </authorList>
    </citation>
    <scope>NUCLEOTIDE SEQUENCE [LARGE SCALE GENOMIC DNA]</scope>
    <source>
        <strain evidence="1 2">MK-D1</strain>
    </source>
</reference>
<keyword evidence="2" id="KW-1185">Reference proteome</keyword>
<reference evidence="1 2" key="1">
    <citation type="journal article" date="2020" name="Nature">
        <title>Isolation of an archaeon at the prokaryote-eukaryote interface.</title>
        <authorList>
            <person name="Imachi H."/>
            <person name="Nobu M.K."/>
            <person name="Nakahara N."/>
            <person name="Morono Y."/>
            <person name="Ogawara M."/>
            <person name="Takaki Y."/>
            <person name="Takano Y."/>
            <person name="Uematsu K."/>
            <person name="Ikuta T."/>
            <person name="Ito M."/>
            <person name="Matsui Y."/>
            <person name="Miyazaki M."/>
            <person name="Murata K."/>
            <person name="Saito Y."/>
            <person name="Sakai S."/>
            <person name="Song C."/>
            <person name="Tasumi E."/>
            <person name="Yamanaka Y."/>
            <person name="Yamaguchi T."/>
            <person name="Kamagata Y."/>
            <person name="Tamaki H."/>
            <person name="Takai K."/>
        </authorList>
    </citation>
    <scope>NUCLEOTIDE SEQUENCE [LARGE SCALE GENOMIC DNA]</scope>
    <source>
        <strain evidence="1 2">MK-D1</strain>
    </source>
</reference>
<evidence type="ECO:0000313" key="2">
    <source>
        <dbReference type="Proteomes" id="UP000321408"/>
    </source>
</evidence>
<dbReference type="KEGG" id="psyt:DSAG12_02135"/>
<organism evidence="1 2">
    <name type="scientific">Promethearchaeum syntrophicum</name>
    <dbReference type="NCBI Taxonomy" id="2594042"/>
    <lineage>
        <taxon>Archaea</taxon>
        <taxon>Promethearchaeati</taxon>
        <taxon>Promethearchaeota</taxon>
        <taxon>Promethearchaeia</taxon>
        <taxon>Promethearchaeales</taxon>
        <taxon>Promethearchaeaceae</taxon>
        <taxon>Promethearchaeum</taxon>
    </lineage>
</organism>
<dbReference type="SUPFAM" id="SSF52540">
    <property type="entry name" value="P-loop containing nucleoside triphosphate hydrolases"/>
    <property type="match status" value="1"/>
</dbReference>
<dbReference type="AlphaFoldDB" id="A0A5B9DBF9"/>
<evidence type="ECO:0000313" key="1">
    <source>
        <dbReference type="EMBL" id="QEE16305.2"/>
    </source>
</evidence>
<name>A0A5B9DBF9_9ARCH</name>
<sequence length="191" mass="22661">MQMDSKYLQTWDPPIPTSPRKKSEIPIIHVIGLVGAGKSTFIQKYFPNLPIFDIKDIYQTNNFTPQDLHNNPASYLQFQSALDYAFTQFYQNLKEKNMPIGIVESSGINKGLNEILKKFFVYRIWITPDLRRIKENKITEKQPYAKNLNDHMLSLHKYKKIIYNTEFNFKTYDFSKRLPPIIKKFFNLREN</sequence>
<gene>
    <name evidence="1" type="ORF">DSAG12_02135</name>
</gene>
<accession>A0A5B9DBF9</accession>
<dbReference type="InterPro" id="IPR027417">
    <property type="entry name" value="P-loop_NTPase"/>
</dbReference>
<dbReference type="EMBL" id="CP042905">
    <property type="protein sequence ID" value="QEE16305.2"/>
    <property type="molecule type" value="Genomic_DNA"/>
</dbReference>
<dbReference type="Proteomes" id="UP000321408">
    <property type="component" value="Chromosome"/>
</dbReference>
<protein>
    <recommendedName>
        <fullName evidence="3">Zeta toxin</fullName>
    </recommendedName>
</protein>
<proteinExistence type="predicted"/>
<evidence type="ECO:0008006" key="3">
    <source>
        <dbReference type="Google" id="ProtNLM"/>
    </source>
</evidence>